<evidence type="ECO:0000313" key="4">
    <source>
        <dbReference type="EMBL" id="KAK5949495.1"/>
    </source>
</evidence>
<proteinExistence type="predicted"/>
<keyword evidence="5" id="KW-1185">Reference proteome</keyword>
<dbReference type="GO" id="GO:0016491">
    <property type="term" value="F:oxidoreductase activity"/>
    <property type="evidence" value="ECO:0007669"/>
    <property type="project" value="UniProtKB-KW"/>
</dbReference>
<dbReference type="PANTHER" id="PTHR47706:SF9">
    <property type="entry name" value="NMRA-LIKE DOMAIN-CONTAINING PROTEIN-RELATED"/>
    <property type="match status" value="1"/>
</dbReference>
<dbReference type="InterPro" id="IPR051609">
    <property type="entry name" value="NmrA/Isoflavone_reductase-like"/>
</dbReference>
<dbReference type="Pfam" id="PF05368">
    <property type="entry name" value="NmrA"/>
    <property type="match status" value="1"/>
</dbReference>
<evidence type="ECO:0000313" key="5">
    <source>
        <dbReference type="Proteomes" id="UP001316803"/>
    </source>
</evidence>
<dbReference type="Gene3D" id="3.90.25.10">
    <property type="entry name" value="UDP-galactose 4-epimerase, domain 1"/>
    <property type="match status" value="1"/>
</dbReference>
<dbReference type="PANTHER" id="PTHR47706">
    <property type="entry name" value="NMRA-LIKE FAMILY PROTEIN"/>
    <property type="match status" value="1"/>
</dbReference>
<dbReference type="AlphaFoldDB" id="A0AAN8EAT6"/>
<gene>
    <name evidence="4" type="ORF">OHC33_009488</name>
</gene>
<reference evidence="4 5" key="1">
    <citation type="submission" date="2022-12" db="EMBL/GenBank/DDBJ databases">
        <title>Genomic features and morphological characterization of a novel Knufia sp. strain isolated from spacecraft assembly facility.</title>
        <authorList>
            <person name="Teixeira M."/>
            <person name="Chander A.M."/>
            <person name="Stajich J.E."/>
            <person name="Venkateswaran K."/>
        </authorList>
    </citation>
    <scope>NUCLEOTIDE SEQUENCE [LARGE SCALE GENOMIC DNA]</scope>
    <source>
        <strain evidence="4 5">FJI-L2-BK-P2</strain>
    </source>
</reference>
<dbReference type="SUPFAM" id="SSF51735">
    <property type="entry name" value="NAD(P)-binding Rossmann-fold domains"/>
    <property type="match status" value="1"/>
</dbReference>
<name>A0AAN8EAT6_9EURO</name>
<dbReference type="EMBL" id="JAKLMC020000035">
    <property type="protein sequence ID" value="KAK5949495.1"/>
    <property type="molecule type" value="Genomic_DNA"/>
</dbReference>
<accession>A0AAN8EAT6</accession>
<organism evidence="4 5">
    <name type="scientific">Knufia fluminis</name>
    <dbReference type="NCBI Taxonomy" id="191047"/>
    <lineage>
        <taxon>Eukaryota</taxon>
        <taxon>Fungi</taxon>
        <taxon>Dikarya</taxon>
        <taxon>Ascomycota</taxon>
        <taxon>Pezizomycotina</taxon>
        <taxon>Eurotiomycetes</taxon>
        <taxon>Chaetothyriomycetidae</taxon>
        <taxon>Chaetothyriales</taxon>
        <taxon>Trichomeriaceae</taxon>
        <taxon>Knufia</taxon>
    </lineage>
</organism>
<keyword evidence="2" id="KW-0560">Oxidoreductase</keyword>
<feature type="domain" description="NmrA-like" evidence="3">
    <location>
        <begin position="15"/>
        <end position="269"/>
    </location>
</feature>
<dbReference type="InterPro" id="IPR036291">
    <property type="entry name" value="NAD(P)-bd_dom_sf"/>
</dbReference>
<evidence type="ECO:0000256" key="2">
    <source>
        <dbReference type="ARBA" id="ARBA00023002"/>
    </source>
</evidence>
<protein>
    <recommendedName>
        <fullName evidence="3">NmrA-like domain-containing protein</fullName>
    </recommendedName>
</protein>
<comment type="caution">
    <text evidence="4">The sequence shown here is derived from an EMBL/GenBank/DDBJ whole genome shotgun (WGS) entry which is preliminary data.</text>
</comment>
<dbReference type="InterPro" id="IPR008030">
    <property type="entry name" value="NmrA-like"/>
</dbReference>
<dbReference type="Proteomes" id="UP001316803">
    <property type="component" value="Unassembled WGS sequence"/>
</dbReference>
<keyword evidence="1" id="KW-0521">NADP</keyword>
<dbReference type="Gene3D" id="3.40.50.720">
    <property type="entry name" value="NAD(P)-binding Rossmann-like Domain"/>
    <property type="match status" value="1"/>
</dbReference>
<evidence type="ECO:0000256" key="1">
    <source>
        <dbReference type="ARBA" id="ARBA00022857"/>
    </source>
</evidence>
<sequence length="357" mass="38636">MASSSDKTPSLPVTKIMILGATGNVGSAILTAFQSHNTHNPHHPFHITVLTRTTSHAKTAAQLPPSSNLQVLAIDTYTNTPTLTTLLQQHNIEVLISTIATFSTNDQEHLISACVASGTVTRFFPSEFGLDTSDRGKVETYLPFAILKQENVDLLRRASLSTNGKLTWTAIITGAFFDWALTIPGLFAMHIPDMTAGVIDGGDIKYEATNMAQIGRAVVACLTSQSRFDETANQYVNINSFTTTQNEVIALIEKYTGRSMTRSPISAKELSESALATIERDGGIEACRAYQPTPEMPYVPGSTEGIMACLFGGGALGGMNQYSMRENGLWNDRLGLPREDIEETVKSAVERLGMLKA</sequence>
<evidence type="ECO:0000259" key="3">
    <source>
        <dbReference type="Pfam" id="PF05368"/>
    </source>
</evidence>